<accession>A0AA39Q154</accession>
<comment type="caution">
    <text evidence="1">The sequence shown here is derived from an EMBL/GenBank/DDBJ whole genome shotgun (WGS) entry which is preliminary data.</text>
</comment>
<gene>
    <name evidence="1" type="ORF">EDD18DRAFT_1179626</name>
</gene>
<dbReference type="Proteomes" id="UP001175228">
    <property type="component" value="Unassembled WGS sequence"/>
</dbReference>
<organism evidence="1 2">
    <name type="scientific">Armillaria luteobubalina</name>
    <dbReference type="NCBI Taxonomy" id="153913"/>
    <lineage>
        <taxon>Eukaryota</taxon>
        <taxon>Fungi</taxon>
        <taxon>Dikarya</taxon>
        <taxon>Basidiomycota</taxon>
        <taxon>Agaricomycotina</taxon>
        <taxon>Agaricomycetes</taxon>
        <taxon>Agaricomycetidae</taxon>
        <taxon>Agaricales</taxon>
        <taxon>Marasmiineae</taxon>
        <taxon>Physalacriaceae</taxon>
        <taxon>Armillaria</taxon>
    </lineage>
</organism>
<evidence type="ECO:0000313" key="2">
    <source>
        <dbReference type="Proteomes" id="UP001175228"/>
    </source>
</evidence>
<protein>
    <submittedName>
        <fullName evidence="1">Uncharacterized protein</fullName>
    </submittedName>
</protein>
<evidence type="ECO:0000313" key="1">
    <source>
        <dbReference type="EMBL" id="KAK0493339.1"/>
    </source>
</evidence>
<keyword evidence="2" id="KW-1185">Reference proteome</keyword>
<sequence>MDSPCPTNIHELLNFLPIRPKLRPEQRPLCCRPCPEMLPELKNFLGGVVNNLGIGDISCQPMQAGLEDMGWMSFFNEVGMDLYCRSILVAIRPIVQAIAEAAGLPGRTGVLCDSFGQTVYSQPGDFNIAVEHRWLENGQVRKQRVLVCSNEVEAYSVLLSTAEDFSRPLKLDATKEQTHAKAMAVRLALQMVTAGADYGFIFGGFIAIVARLVHSTDPSNPGTILLFSPAFKLQNETLPDPHPTKPLAPFQANIPTEPFLAILIVILCSNILPQHRINSPLHDLCQPLTLGTIPDADQTEDNVGCTADNEEDTGGTSDLPIIDLQVATNAFYRDCLIYHLQSPIKNVKQGAF</sequence>
<dbReference type="EMBL" id="JAUEPU010000025">
    <property type="protein sequence ID" value="KAK0493339.1"/>
    <property type="molecule type" value="Genomic_DNA"/>
</dbReference>
<dbReference type="AlphaFoldDB" id="A0AA39Q154"/>
<name>A0AA39Q154_9AGAR</name>
<proteinExistence type="predicted"/>
<reference evidence="1" key="1">
    <citation type="submission" date="2023-06" db="EMBL/GenBank/DDBJ databases">
        <authorList>
            <consortium name="Lawrence Berkeley National Laboratory"/>
            <person name="Ahrendt S."/>
            <person name="Sahu N."/>
            <person name="Indic B."/>
            <person name="Wong-Bajracharya J."/>
            <person name="Merenyi Z."/>
            <person name="Ke H.-M."/>
            <person name="Monk M."/>
            <person name="Kocsube S."/>
            <person name="Drula E."/>
            <person name="Lipzen A."/>
            <person name="Balint B."/>
            <person name="Henrissat B."/>
            <person name="Andreopoulos B."/>
            <person name="Martin F.M."/>
            <person name="Harder C.B."/>
            <person name="Rigling D."/>
            <person name="Ford K.L."/>
            <person name="Foster G.D."/>
            <person name="Pangilinan J."/>
            <person name="Papanicolaou A."/>
            <person name="Barry K."/>
            <person name="LaButti K."/>
            <person name="Viragh M."/>
            <person name="Koriabine M."/>
            <person name="Yan M."/>
            <person name="Riley R."/>
            <person name="Champramary S."/>
            <person name="Plett K.L."/>
            <person name="Tsai I.J."/>
            <person name="Slot J."/>
            <person name="Sipos G."/>
            <person name="Plett J."/>
            <person name="Nagy L.G."/>
            <person name="Grigoriev I.V."/>
        </authorList>
    </citation>
    <scope>NUCLEOTIDE SEQUENCE</scope>
    <source>
        <strain evidence="1">HWK02</strain>
    </source>
</reference>